<dbReference type="RefSeq" id="WP_057837565.1">
    <property type="nucleotide sequence ID" value="NZ_LLXZ01000140.1"/>
</dbReference>
<organism evidence="1 2">
    <name type="scientific">Bradyrhizobium jicamae</name>
    <dbReference type="NCBI Taxonomy" id="280332"/>
    <lineage>
        <taxon>Bacteria</taxon>
        <taxon>Pseudomonadati</taxon>
        <taxon>Pseudomonadota</taxon>
        <taxon>Alphaproteobacteria</taxon>
        <taxon>Hyphomicrobiales</taxon>
        <taxon>Nitrobacteraceae</taxon>
        <taxon>Bradyrhizobium</taxon>
    </lineage>
</organism>
<dbReference type="STRING" id="280332.CQ12_37930"/>
<dbReference type="Proteomes" id="UP000050863">
    <property type="component" value="Unassembled WGS sequence"/>
</dbReference>
<dbReference type="EMBL" id="LLXZ01000140">
    <property type="protein sequence ID" value="KRR03704.1"/>
    <property type="molecule type" value="Genomic_DNA"/>
</dbReference>
<gene>
    <name evidence="1" type="ORF">CQ12_37930</name>
</gene>
<protein>
    <recommendedName>
        <fullName evidence="3">DUF3024 domain-containing protein</fullName>
    </recommendedName>
</protein>
<dbReference type="Pfam" id="PF11225">
    <property type="entry name" value="DUF3024"/>
    <property type="match status" value="1"/>
</dbReference>
<accession>A0A0R3L6Z1</accession>
<reference evidence="1 2" key="1">
    <citation type="submission" date="2014-03" db="EMBL/GenBank/DDBJ databases">
        <title>Bradyrhizobium valentinum sp. nov., isolated from effective nodules of Lupinus mariae-josephae, a lupine endemic of basic-lime soils in Eastern Spain.</title>
        <authorList>
            <person name="Duran D."/>
            <person name="Rey L."/>
            <person name="Navarro A."/>
            <person name="Busquets A."/>
            <person name="Imperial J."/>
            <person name="Ruiz-Argueso T."/>
        </authorList>
    </citation>
    <scope>NUCLEOTIDE SEQUENCE [LARGE SCALE GENOMIC DNA]</scope>
    <source>
        <strain evidence="1 2">PAC68</strain>
    </source>
</reference>
<evidence type="ECO:0008006" key="3">
    <source>
        <dbReference type="Google" id="ProtNLM"/>
    </source>
</evidence>
<evidence type="ECO:0000313" key="1">
    <source>
        <dbReference type="EMBL" id="KRR03704.1"/>
    </source>
</evidence>
<proteinExistence type="predicted"/>
<name>A0A0R3L6Z1_9BRAD</name>
<dbReference type="AlphaFoldDB" id="A0A0R3L6Z1"/>
<sequence>MNAAVMRKVVNGLIAHPNELDRKRIERGLSSRKRYRYVSPNVKPVRSGYLIESPCCSGNIDKDGGLIEVALIHHDARSATWKLFRKDHARGLWEFYSMYQRLTAAIDELNTDPERVFWQ</sequence>
<dbReference type="InterPro" id="IPR021388">
    <property type="entry name" value="DUF3024"/>
</dbReference>
<keyword evidence="2" id="KW-1185">Reference proteome</keyword>
<dbReference type="OrthoDB" id="7565982at2"/>
<evidence type="ECO:0000313" key="2">
    <source>
        <dbReference type="Proteomes" id="UP000050863"/>
    </source>
</evidence>
<comment type="caution">
    <text evidence="1">The sequence shown here is derived from an EMBL/GenBank/DDBJ whole genome shotgun (WGS) entry which is preliminary data.</text>
</comment>